<feature type="chain" id="PRO_5003238097" description="Secreted protein" evidence="1">
    <location>
        <begin position="24"/>
        <end position="79"/>
    </location>
</feature>
<keyword evidence="3" id="KW-1185">Reference proteome</keyword>
<reference evidence="2 3" key="1">
    <citation type="journal article" date="2011" name="Science">
        <title>The ecoresponsive genome of Daphnia pulex.</title>
        <authorList>
            <person name="Colbourne J.K."/>
            <person name="Pfrender M.E."/>
            <person name="Gilbert D."/>
            <person name="Thomas W.K."/>
            <person name="Tucker A."/>
            <person name="Oakley T.H."/>
            <person name="Tokishita S."/>
            <person name="Aerts A."/>
            <person name="Arnold G.J."/>
            <person name="Basu M.K."/>
            <person name="Bauer D.J."/>
            <person name="Caceres C.E."/>
            <person name="Carmel L."/>
            <person name="Casola C."/>
            <person name="Choi J.H."/>
            <person name="Detter J.C."/>
            <person name="Dong Q."/>
            <person name="Dusheyko S."/>
            <person name="Eads B.D."/>
            <person name="Frohlich T."/>
            <person name="Geiler-Samerotte K.A."/>
            <person name="Gerlach D."/>
            <person name="Hatcher P."/>
            <person name="Jogdeo S."/>
            <person name="Krijgsveld J."/>
            <person name="Kriventseva E.V."/>
            <person name="Kultz D."/>
            <person name="Laforsch C."/>
            <person name="Lindquist E."/>
            <person name="Lopez J."/>
            <person name="Manak J.R."/>
            <person name="Muller J."/>
            <person name="Pangilinan J."/>
            <person name="Patwardhan R.P."/>
            <person name="Pitluck S."/>
            <person name="Pritham E.J."/>
            <person name="Rechtsteiner A."/>
            <person name="Rho M."/>
            <person name="Rogozin I.B."/>
            <person name="Sakarya O."/>
            <person name="Salamov A."/>
            <person name="Schaack S."/>
            <person name="Shapiro H."/>
            <person name="Shiga Y."/>
            <person name="Skalitzky C."/>
            <person name="Smith Z."/>
            <person name="Souvorov A."/>
            <person name="Sung W."/>
            <person name="Tang Z."/>
            <person name="Tsuchiya D."/>
            <person name="Tu H."/>
            <person name="Vos H."/>
            <person name="Wang M."/>
            <person name="Wolf Y.I."/>
            <person name="Yamagata H."/>
            <person name="Yamada T."/>
            <person name="Ye Y."/>
            <person name="Shaw J.R."/>
            <person name="Andrews J."/>
            <person name="Crease T.J."/>
            <person name="Tang H."/>
            <person name="Lucas S.M."/>
            <person name="Robertson H.M."/>
            <person name="Bork P."/>
            <person name="Koonin E.V."/>
            <person name="Zdobnov E.M."/>
            <person name="Grigoriev I.V."/>
            <person name="Lynch M."/>
            <person name="Boore J.L."/>
        </authorList>
    </citation>
    <scope>NUCLEOTIDE SEQUENCE [LARGE SCALE GENOMIC DNA]</scope>
</reference>
<dbReference type="KEGG" id="dpx:DAPPUDRAFT_258590"/>
<dbReference type="EMBL" id="GL732636">
    <property type="protein sequence ID" value="EFX69470.1"/>
    <property type="molecule type" value="Genomic_DNA"/>
</dbReference>
<proteinExistence type="predicted"/>
<evidence type="ECO:0008006" key="4">
    <source>
        <dbReference type="Google" id="ProtNLM"/>
    </source>
</evidence>
<dbReference type="InParanoid" id="E9HFN5"/>
<gene>
    <name evidence="2" type="ORF">DAPPUDRAFT_258590</name>
</gene>
<feature type="signal peptide" evidence="1">
    <location>
        <begin position="1"/>
        <end position="23"/>
    </location>
</feature>
<evidence type="ECO:0000256" key="1">
    <source>
        <dbReference type="SAM" id="SignalP"/>
    </source>
</evidence>
<name>E9HFN5_DAPPU</name>
<evidence type="ECO:0000313" key="3">
    <source>
        <dbReference type="Proteomes" id="UP000000305"/>
    </source>
</evidence>
<keyword evidence="1" id="KW-0732">Signal</keyword>
<evidence type="ECO:0000313" key="2">
    <source>
        <dbReference type="EMBL" id="EFX69470.1"/>
    </source>
</evidence>
<protein>
    <recommendedName>
        <fullName evidence="4">Secreted protein</fullName>
    </recommendedName>
</protein>
<dbReference type="HOGENOM" id="CLU_2608423_0_0_1"/>
<organism evidence="2 3">
    <name type="scientific">Daphnia pulex</name>
    <name type="common">Water flea</name>
    <dbReference type="NCBI Taxonomy" id="6669"/>
    <lineage>
        <taxon>Eukaryota</taxon>
        <taxon>Metazoa</taxon>
        <taxon>Ecdysozoa</taxon>
        <taxon>Arthropoda</taxon>
        <taxon>Crustacea</taxon>
        <taxon>Branchiopoda</taxon>
        <taxon>Diplostraca</taxon>
        <taxon>Cladocera</taxon>
        <taxon>Anomopoda</taxon>
        <taxon>Daphniidae</taxon>
        <taxon>Daphnia</taxon>
    </lineage>
</organism>
<dbReference type="Proteomes" id="UP000000305">
    <property type="component" value="Unassembled WGS sequence"/>
</dbReference>
<accession>E9HFN5</accession>
<sequence>MTVQKRLWLTLEVILTWPSVYRGYSAPILQIANKHRVSTFLILHSSHLKARNSIRYGSASTSPAGICLSSQCYRRPRPR</sequence>
<dbReference type="AlphaFoldDB" id="E9HFN5"/>